<reference evidence="1 2" key="1">
    <citation type="submission" date="2020-05" db="EMBL/GenBank/DDBJ databases">
        <title>Draft Genome Sequences of Sphingomonas sp. Isolated from the International Space Station.</title>
        <authorList>
            <person name="Bijlani S."/>
            <person name="Singh N.K."/>
            <person name="Mason C.E."/>
            <person name="Wang C.C."/>
            <person name="Venkateswaran K."/>
        </authorList>
    </citation>
    <scope>NUCLEOTIDE SEQUENCE [LARGE SCALE GENOMIC DNA]</scope>
    <source>
        <strain evidence="1 2">FKI-L5-BR-P1</strain>
    </source>
</reference>
<comment type="caution">
    <text evidence="1">The sequence shown here is derived from an EMBL/GenBank/DDBJ whole genome shotgun (WGS) entry which is preliminary data.</text>
</comment>
<sequence length="101" mass="11318">MSAHQDTVQLALRDEEEFTSVDMALTAEGGIDLSGQDMGPIVKQTWGDDDYEYGVRIAPADVSKLAFALIAEHYHGDLQAVQKVRELAERHGINPQFWDWT</sequence>
<dbReference type="AlphaFoldDB" id="A0A7Y2PB88"/>
<evidence type="ECO:0000313" key="2">
    <source>
        <dbReference type="Proteomes" id="UP000550136"/>
    </source>
</evidence>
<dbReference type="RefSeq" id="WP_170170777.1">
    <property type="nucleotide sequence ID" value="NZ_JABEOU010000022.1"/>
</dbReference>
<dbReference type="Proteomes" id="UP000550136">
    <property type="component" value="Unassembled WGS sequence"/>
</dbReference>
<gene>
    <name evidence="1" type="ORF">HKX06_07025</name>
</gene>
<protein>
    <submittedName>
        <fullName evidence="1">Uncharacterized protein</fullName>
    </submittedName>
</protein>
<accession>A0A7Y2PB88</accession>
<name>A0A7Y2PB88_SPHPI</name>
<organism evidence="1 2">
    <name type="scientific">Sphingomonas paucimobilis</name>
    <name type="common">Pseudomonas paucimobilis</name>
    <dbReference type="NCBI Taxonomy" id="13689"/>
    <lineage>
        <taxon>Bacteria</taxon>
        <taxon>Pseudomonadati</taxon>
        <taxon>Pseudomonadota</taxon>
        <taxon>Alphaproteobacteria</taxon>
        <taxon>Sphingomonadales</taxon>
        <taxon>Sphingomonadaceae</taxon>
        <taxon>Sphingomonas</taxon>
    </lineage>
</organism>
<proteinExistence type="predicted"/>
<evidence type="ECO:0000313" key="1">
    <source>
        <dbReference type="EMBL" id="NNG57129.1"/>
    </source>
</evidence>
<dbReference type="EMBL" id="JABEOU010000022">
    <property type="protein sequence ID" value="NNG57129.1"/>
    <property type="molecule type" value="Genomic_DNA"/>
</dbReference>